<dbReference type="Proteomes" id="UP000626244">
    <property type="component" value="Unassembled WGS sequence"/>
</dbReference>
<proteinExistence type="predicted"/>
<evidence type="ECO:0000313" key="2">
    <source>
        <dbReference type="EMBL" id="GGI15212.1"/>
    </source>
</evidence>
<gene>
    <name evidence="2" type="ORF">GCM10007380_26840</name>
</gene>
<name>A0A8J3AQT9_9BACI</name>
<dbReference type="EMBL" id="BMHB01000001">
    <property type="protein sequence ID" value="GGI15212.1"/>
    <property type="molecule type" value="Genomic_DNA"/>
</dbReference>
<accession>A0A8J3AQT9</accession>
<feature type="transmembrane region" description="Helical" evidence="1">
    <location>
        <begin position="41"/>
        <end position="61"/>
    </location>
</feature>
<keyword evidence="1" id="KW-1133">Transmembrane helix</keyword>
<feature type="transmembrane region" description="Helical" evidence="1">
    <location>
        <begin position="104"/>
        <end position="125"/>
    </location>
</feature>
<comment type="caution">
    <text evidence="2">The sequence shown here is derived from an EMBL/GenBank/DDBJ whole genome shotgun (WGS) entry which is preliminary data.</text>
</comment>
<feature type="transmembrane region" description="Helical" evidence="1">
    <location>
        <begin position="12"/>
        <end position="34"/>
    </location>
</feature>
<dbReference type="AlphaFoldDB" id="A0A8J3AQT9"/>
<reference evidence="3" key="1">
    <citation type="journal article" date="2019" name="Int. J. Syst. Evol. Microbiol.">
        <title>The Global Catalogue of Microorganisms (GCM) 10K type strain sequencing project: providing services to taxonomists for standard genome sequencing and annotation.</title>
        <authorList>
            <consortium name="The Broad Institute Genomics Platform"/>
            <consortium name="The Broad Institute Genome Sequencing Center for Infectious Disease"/>
            <person name="Wu L."/>
            <person name="Ma J."/>
        </authorList>
    </citation>
    <scope>NUCLEOTIDE SEQUENCE [LARGE SCALE GENOMIC DNA]</scope>
    <source>
        <strain evidence="3">CGMCC 1.14993</strain>
    </source>
</reference>
<dbReference type="OrthoDB" id="2438344at2"/>
<protein>
    <submittedName>
        <fullName evidence="2">Uncharacterized protein</fullName>
    </submittedName>
</protein>
<dbReference type="RefSeq" id="WP_087999860.1">
    <property type="nucleotide sequence ID" value="NZ_BMHB01000001.1"/>
</dbReference>
<keyword evidence="1" id="KW-0472">Membrane</keyword>
<sequence length="252" mass="29934">MNVQYQYDFFQHVPSIVVSLLNYLIFGLIIYSLYKRKKDKITLWKVILIAFIGGILFSINLNIFHSFIQIPILPIGVWLLYWICKKRFGKIGWEKYRSFAWAGFYIKFIFIFTSFLIYPIDLLIYPKDELKTFISEIKQPKIIRTIPKVSDVELENSKLFQSVDTFKINELFKDEKWYAGTFQYETKMKPIERFPYILVGTKPKFGSNLKTIIYIEKDGKGIFITTKYKHYYFRSDTNIISPVKGGNNHVKK</sequence>
<evidence type="ECO:0000256" key="1">
    <source>
        <dbReference type="SAM" id="Phobius"/>
    </source>
</evidence>
<keyword evidence="1" id="KW-0812">Transmembrane</keyword>
<organism evidence="2 3">
    <name type="scientific">Gottfriedia solisilvae</name>
    <dbReference type="NCBI Taxonomy" id="1516104"/>
    <lineage>
        <taxon>Bacteria</taxon>
        <taxon>Bacillati</taxon>
        <taxon>Bacillota</taxon>
        <taxon>Bacilli</taxon>
        <taxon>Bacillales</taxon>
        <taxon>Bacillaceae</taxon>
        <taxon>Gottfriedia</taxon>
    </lineage>
</organism>
<keyword evidence="3" id="KW-1185">Reference proteome</keyword>
<feature type="transmembrane region" description="Helical" evidence="1">
    <location>
        <begin position="67"/>
        <end position="84"/>
    </location>
</feature>
<evidence type="ECO:0000313" key="3">
    <source>
        <dbReference type="Proteomes" id="UP000626244"/>
    </source>
</evidence>